<gene>
    <name evidence="2" type="ORF">Taro_044254</name>
</gene>
<evidence type="ECO:0000313" key="2">
    <source>
        <dbReference type="EMBL" id="MQM11346.1"/>
    </source>
</evidence>
<organism evidence="2 3">
    <name type="scientific">Colocasia esculenta</name>
    <name type="common">Wild taro</name>
    <name type="synonym">Arum esculentum</name>
    <dbReference type="NCBI Taxonomy" id="4460"/>
    <lineage>
        <taxon>Eukaryota</taxon>
        <taxon>Viridiplantae</taxon>
        <taxon>Streptophyta</taxon>
        <taxon>Embryophyta</taxon>
        <taxon>Tracheophyta</taxon>
        <taxon>Spermatophyta</taxon>
        <taxon>Magnoliopsida</taxon>
        <taxon>Liliopsida</taxon>
        <taxon>Araceae</taxon>
        <taxon>Aroideae</taxon>
        <taxon>Colocasieae</taxon>
        <taxon>Colocasia</taxon>
    </lineage>
</organism>
<evidence type="ECO:0000313" key="3">
    <source>
        <dbReference type="Proteomes" id="UP000652761"/>
    </source>
</evidence>
<keyword evidence="1" id="KW-0472">Membrane</keyword>
<sequence>MTSVWLSSASEPGRRVRLCPVCTPCGGFEPVGLRRLPFQASLATPVLVLLSCILWHLGDVLEREWLSRRLVRRLEMPHHHSRRSLCHRTHTVVLLRRHLHLR</sequence>
<comment type="caution">
    <text evidence="2">The sequence shown here is derived from an EMBL/GenBank/DDBJ whole genome shotgun (WGS) entry which is preliminary data.</text>
</comment>
<proteinExistence type="predicted"/>
<feature type="transmembrane region" description="Helical" evidence="1">
    <location>
        <begin position="38"/>
        <end position="58"/>
    </location>
</feature>
<dbReference type="AlphaFoldDB" id="A0A843WU31"/>
<accession>A0A843WU31</accession>
<reference evidence="2" key="1">
    <citation type="submission" date="2017-07" db="EMBL/GenBank/DDBJ databases">
        <title>Taro Niue Genome Assembly and Annotation.</title>
        <authorList>
            <person name="Atibalentja N."/>
            <person name="Keating K."/>
            <person name="Fields C.J."/>
        </authorList>
    </citation>
    <scope>NUCLEOTIDE SEQUENCE</scope>
    <source>
        <strain evidence="2">Niue_2</strain>
        <tissue evidence="2">Leaf</tissue>
    </source>
</reference>
<protein>
    <submittedName>
        <fullName evidence="2">Uncharacterized protein</fullName>
    </submittedName>
</protein>
<name>A0A843WU31_COLES</name>
<dbReference type="EMBL" id="NMUH01004950">
    <property type="protein sequence ID" value="MQM11346.1"/>
    <property type="molecule type" value="Genomic_DNA"/>
</dbReference>
<keyword evidence="1" id="KW-1133">Transmembrane helix</keyword>
<keyword evidence="1" id="KW-0812">Transmembrane</keyword>
<evidence type="ECO:0000256" key="1">
    <source>
        <dbReference type="SAM" id="Phobius"/>
    </source>
</evidence>
<keyword evidence="3" id="KW-1185">Reference proteome</keyword>
<dbReference type="Proteomes" id="UP000652761">
    <property type="component" value="Unassembled WGS sequence"/>
</dbReference>